<evidence type="ECO:0000313" key="6">
    <source>
        <dbReference type="Proteomes" id="UP000077245"/>
    </source>
</evidence>
<sequence length="369" mass="40973">MTKMKALLIVTGRGMGGDAVIGLNTAEALNKLGFEVEFALDSKAPGLLFKKNNLSWYRTNIPQSGGHASTKKTKLIAGLKLVKAIFKGIFLIKRLKPDIVVGIIGGGAVLASIASKISRTPAISIVNTPVDSKLSLKFNSVIALTESPLYNNDMHSNSNPISSNDSNEFFNVKGKKVFKSFYPLKIKEFKGNKENALLNLPDKFDKNKKTILFSSGSSLFEMMAKGVNDFSKFTNDFNIIVVGYPLKEEYNKYLEENNIINLSYIDWLNDLYEIIDLAILTDDGVMVQEAIALGLPIIALNRVKYGRYHNIEAIFPGAVIESDLEDLNQTIITQINNLNKMRECSNKYRQEVVNSSSKIANIIYNIIKN</sequence>
<accession>A0A166CP00</accession>
<keyword evidence="6" id="KW-1185">Reference proteome</keyword>
<dbReference type="InterPro" id="IPR004276">
    <property type="entry name" value="GlycoTrans_28_N"/>
</dbReference>
<evidence type="ECO:0000313" key="5">
    <source>
        <dbReference type="EMBL" id="KZX14702.1"/>
    </source>
</evidence>
<feature type="domain" description="Glycosyltransferase family 28 N-terminal" evidence="4">
    <location>
        <begin position="9"/>
        <end position="122"/>
    </location>
</feature>
<dbReference type="Proteomes" id="UP000077245">
    <property type="component" value="Unassembled WGS sequence"/>
</dbReference>
<dbReference type="PATRIC" id="fig|49547.3.peg.428"/>
<gene>
    <name evidence="5" type="primary">murG</name>
    <name evidence="5" type="ORF">MBCUR_04140</name>
</gene>
<dbReference type="EC" id="2.4.1.227" evidence="5"/>
<dbReference type="PANTHER" id="PTHR21015">
    <property type="entry name" value="UDP-N-ACETYLGLUCOSAMINE--N-ACETYLMURAMYL-(PENTAPEPTIDE) PYROPHOSPHORYL-UNDECAPRENOL N-ACETYLGLUCOSAMINE TRANSFERASE 1"/>
    <property type="match status" value="1"/>
</dbReference>
<dbReference type="GO" id="GO:0016758">
    <property type="term" value="F:hexosyltransferase activity"/>
    <property type="evidence" value="ECO:0007669"/>
    <property type="project" value="InterPro"/>
</dbReference>
<evidence type="ECO:0000256" key="3">
    <source>
        <dbReference type="ARBA" id="ARBA00022679"/>
    </source>
</evidence>
<name>A0A166CP00_9EURY</name>
<proteinExistence type="inferred from homology"/>
<dbReference type="AlphaFoldDB" id="A0A166CP00"/>
<keyword evidence="3 5" id="KW-0808">Transferase</keyword>
<protein>
    <submittedName>
        <fullName evidence="5">UDP-N-acetylglucosamine--N-acetylmuramyl-(Pentapeptide) pyrophosphoryl-undecaprenol N-acetylglucosamine transferase</fullName>
        <ecNumber evidence="5">2.4.1.227</ecNumber>
    </submittedName>
</protein>
<dbReference type="Gene3D" id="3.40.50.2000">
    <property type="entry name" value="Glycogen Phosphorylase B"/>
    <property type="match status" value="2"/>
</dbReference>
<organism evidence="5 6">
    <name type="scientific">Methanobrevibacter curvatus</name>
    <dbReference type="NCBI Taxonomy" id="49547"/>
    <lineage>
        <taxon>Archaea</taxon>
        <taxon>Methanobacteriati</taxon>
        <taxon>Methanobacteriota</taxon>
        <taxon>Methanomada group</taxon>
        <taxon>Methanobacteria</taxon>
        <taxon>Methanobacteriales</taxon>
        <taxon>Methanobacteriaceae</taxon>
        <taxon>Methanobrevibacter</taxon>
    </lineage>
</organism>
<dbReference type="SUPFAM" id="SSF53756">
    <property type="entry name" value="UDP-Glycosyltransferase/glycogen phosphorylase"/>
    <property type="match status" value="1"/>
</dbReference>
<evidence type="ECO:0000256" key="2">
    <source>
        <dbReference type="ARBA" id="ARBA00022676"/>
    </source>
</evidence>
<comment type="similarity">
    <text evidence="1">Belongs to the glycosyltransferase 28 family.</text>
</comment>
<evidence type="ECO:0000256" key="1">
    <source>
        <dbReference type="ARBA" id="ARBA00006962"/>
    </source>
</evidence>
<dbReference type="EMBL" id="LWMV01000072">
    <property type="protein sequence ID" value="KZX14702.1"/>
    <property type="molecule type" value="Genomic_DNA"/>
</dbReference>
<dbReference type="Pfam" id="PF03033">
    <property type="entry name" value="Glyco_transf_28"/>
    <property type="match status" value="1"/>
</dbReference>
<dbReference type="STRING" id="49547.MBCUR_04140"/>
<evidence type="ECO:0000259" key="4">
    <source>
        <dbReference type="Pfam" id="PF03033"/>
    </source>
</evidence>
<comment type="caution">
    <text evidence="5">The sequence shown here is derived from an EMBL/GenBank/DDBJ whole genome shotgun (WGS) entry which is preliminary data.</text>
</comment>
<reference evidence="5 6" key="1">
    <citation type="submission" date="2016-04" db="EMBL/GenBank/DDBJ databases">
        <title>Genome sequence of Methanobrevibacter curvatus DSM 11111.</title>
        <authorList>
            <person name="Poehlein A."/>
            <person name="Seedorf H."/>
            <person name="Daniel R."/>
        </authorList>
    </citation>
    <scope>NUCLEOTIDE SEQUENCE [LARGE SCALE GENOMIC DNA]</scope>
    <source>
        <strain evidence="5 6">DSM 11111</strain>
    </source>
</reference>
<dbReference type="GO" id="GO:0005975">
    <property type="term" value="P:carbohydrate metabolic process"/>
    <property type="evidence" value="ECO:0007669"/>
    <property type="project" value="InterPro"/>
</dbReference>
<keyword evidence="2 5" id="KW-0328">Glycosyltransferase</keyword>
<dbReference type="PANTHER" id="PTHR21015:SF22">
    <property type="entry name" value="GLYCOSYLTRANSFERASE"/>
    <property type="match status" value="1"/>
</dbReference>